<evidence type="ECO:0000256" key="2">
    <source>
        <dbReference type="ARBA" id="ARBA00021549"/>
    </source>
</evidence>
<keyword evidence="8 11" id="KW-0472">Membrane</keyword>
<reference evidence="13 14" key="1">
    <citation type="submission" date="2018-05" db="EMBL/GenBank/DDBJ databases">
        <title>Genome of Sphingosinicella humi QZX222.</title>
        <authorList>
            <person name="Qiao Z."/>
            <person name="Wang G."/>
        </authorList>
    </citation>
    <scope>NUCLEOTIDE SEQUENCE [LARGE SCALE GENOMIC DNA]</scope>
    <source>
        <strain evidence="13 14">QZX222</strain>
    </source>
</reference>
<gene>
    <name evidence="13" type="primary">gspH</name>
    <name evidence="13" type="ORF">DF286_00565</name>
</gene>
<proteinExistence type="inferred from homology"/>
<keyword evidence="3" id="KW-1003">Cell membrane</keyword>
<evidence type="ECO:0000259" key="12">
    <source>
        <dbReference type="Pfam" id="PF12019"/>
    </source>
</evidence>
<evidence type="ECO:0000256" key="11">
    <source>
        <dbReference type="SAM" id="Phobius"/>
    </source>
</evidence>
<dbReference type="InterPro" id="IPR002416">
    <property type="entry name" value="T2SS_protein-GspH"/>
</dbReference>
<comment type="subcellular location">
    <subcellularLocation>
        <location evidence="1">Cell inner membrane</location>
        <topology evidence="1">Single-pass membrane protein</topology>
    </subcellularLocation>
</comment>
<dbReference type="Pfam" id="PF07963">
    <property type="entry name" value="N_methyl"/>
    <property type="match status" value="1"/>
</dbReference>
<feature type="transmembrane region" description="Helical" evidence="11">
    <location>
        <begin position="33"/>
        <end position="58"/>
    </location>
</feature>
<protein>
    <recommendedName>
        <fullName evidence="2">Type II secretion system protein H</fullName>
    </recommendedName>
    <alternativeName>
        <fullName evidence="10">General secretion pathway protein H</fullName>
    </alternativeName>
</protein>
<dbReference type="PROSITE" id="PS00409">
    <property type="entry name" value="PROKAR_NTER_METHYL"/>
    <property type="match status" value="1"/>
</dbReference>
<dbReference type="PRINTS" id="PR00885">
    <property type="entry name" value="BCTERIALGSPH"/>
</dbReference>
<dbReference type="GO" id="GO:0005886">
    <property type="term" value="C:plasma membrane"/>
    <property type="evidence" value="ECO:0007669"/>
    <property type="project" value="UniProtKB-SubCell"/>
</dbReference>
<evidence type="ECO:0000256" key="4">
    <source>
        <dbReference type="ARBA" id="ARBA00022481"/>
    </source>
</evidence>
<keyword evidence="6 11" id="KW-0812">Transmembrane</keyword>
<dbReference type="InterPro" id="IPR045584">
    <property type="entry name" value="Pilin-like"/>
</dbReference>
<evidence type="ECO:0000256" key="3">
    <source>
        <dbReference type="ARBA" id="ARBA00022475"/>
    </source>
</evidence>
<evidence type="ECO:0000313" key="14">
    <source>
        <dbReference type="Proteomes" id="UP000245916"/>
    </source>
</evidence>
<keyword evidence="14" id="KW-1185">Reference proteome</keyword>
<sequence>MVEGYADEASPVTPPPPFGWSPSPRASLAGRTAGFTLVELLIVLTIIGLASAGVVMAIPDTRGSLTEEAERFAARAAAARDRAIIDAAALSLRVTSTGYGFDRRVDSEWQPLERKPFGDQRWTEGTRASADGGEAVRILFDPTGLVDPARLTLVRDDEQVVVEIGADGEIDVIV</sequence>
<dbReference type="InterPro" id="IPR012902">
    <property type="entry name" value="N_methyl_site"/>
</dbReference>
<comment type="caution">
    <text evidence="13">The sequence shown here is derived from an EMBL/GenBank/DDBJ whole genome shotgun (WGS) entry which is preliminary data.</text>
</comment>
<evidence type="ECO:0000256" key="6">
    <source>
        <dbReference type="ARBA" id="ARBA00022692"/>
    </source>
</evidence>
<evidence type="ECO:0000313" key="13">
    <source>
        <dbReference type="EMBL" id="PWG03761.1"/>
    </source>
</evidence>
<evidence type="ECO:0000256" key="9">
    <source>
        <dbReference type="ARBA" id="ARBA00025772"/>
    </source>
</evidence>
<evidence type="ECO:0000256" key="1">
    <source>
        <dbReference type="ARBA" id="ARBA00004377"/>
    </source>
</evidence>
<dbReference type="Gene3D" id="3.55.40.10">
    <property type="entry name" value="minor pseudopilin epsh domain"/>
    <property type="match status" value="1"/>
</dbReference>
<dbReference type="EMBL" id="QFFF01000001">
    <property type="protein sequence ID" value="PWG03761.1"/>
    <property type="molecule type" value="Genomic_DNA"/>
</dbReference>
<dbReference type="SUPFAM" id="SSF54523">
    <property type="entry name" value="Pili subunits"/>
    <property type="match status" value="1"/>
</dbReference>
<dbReference type="GO" id="GO:0015628">
    <property type="term" value="P:protein secretion by the type II secretion system"/>
    <property type="evidence" value="ECO:0007669"/>
    <property type="project" value="InterPro"/>
</dbReference>
<name>A0A2U2J652_9SPHN</name>
<dbReference type="GO" id="GO:0015627">
    <property type="term" value="C:type II protein secretion system complex"/>
    <property type="evidence" value="ECO:0007669"/>
    <property type="project" value="InterPro"/>
</dbReference>
<organism evidence="13 14">
    <name type="scientific">Allosphingosinicella humi</name>
    <dbReference type="NCBI Taxonomy" id="2068657"/>
    <lineage>
        <taxon>Bacteria</taxon>
        <taxon>Pseudomonadati</taxon>
        <taxon>Pseudomonadota</taxon>
        <taxon>Alphaproteobacteria</taxon>
        <taxon>Sphingomonadales</taxon>
        <taxon>Sphingomonadaceae</taxon>
        <taxon>Allosphingosinicella</taxon>
    </lineage>
</organism>
<comment type="similarity">
    <text evidence="9">Belongs to the GSP H family.</text>
</comment>
<dbReference type="Pfam" id="PF12019">
    <property type="entry name" value="GspH"/>
    <property type="match status" value="1"/>
</dbReference>
<evidence type="ECO:0000256" key="10">
    <source>
        <dbReference type="ARBA" id="ARBA00030775"/>
    </source>
</evidence>
<keyword evidence="5" id="KW-0997">Cell inner membrane</keyword>
<dbReference type="OrthoDB" id="7189369at2"/>
<evidence type="ECO:0000256" key="7">
    <source>
        <dbReference type="ARBA" id="ARBA00022989"/>
    </source>
</evidence>
<dbReference type="NCBIfam" id="TIGR02532">
    <property type="entry name" value="IV_pilin_GFxxxE"/>
    <property type="match status" value="1"/>
</dbReference>
<keyword evidence="4" id="KW-0488">Methylation</keyword>
<dbReference type="InterPro" id="IPR022346">
    <property type="entry name" value="T2SS_GspH"/>
</dbReference>
<evidence type="ECO:0000256" key="8">
    <source>
        <dbReference type="ARBA" id="ARBA00023136"/>
    </source>
</evidence>
<keyword evidence="7 11" id="KW-1133">Transmembrane helix</keyword>
<dbReference type="AlphaFoldDB" id="A0A2U2J652"/>
<feature type="domain" description="General secretion pathway GspH" evidence="12">
    <location>
        <begin position="68"/>
        <end position="168"/>
    </location>
</feature>
<evidence type="ECO:0000256" key="5">
    <source>
        <dbReference type="ARBA" id="ARBA00022519"/>
    </source>
</evidence>
<accession>A0A2U2J652</accession>
<dbReference type="Proteomes" id="UP000245916">
    <property type="component" value="Unassembled WGS sequence"/>
</dbReference>